<dbReference type="EMBL" id="CAKOGP040002392">
    <property type="protein sequence ID" value="CAJ1968622.1"/>
    <property type="molecule type" value="Genomic_DNA"/>
</dbReference>
<reference evidence="2" key="1">
    <citation type="submission" date="2023-08" db="EMBL/GenBank/DDBJ databases">
        <authorList>
            <person name="Audoor S."/>
            <person name="Bilcke G."/>
        </authorList>
    </citation>
    <scope>NUCLEOTIDE SEQUENCE</scope>
</reference>
<keyword evidence="3" id="KW-1185">Reference proteome</keyword>
<feature type="region of interest" description="Disordered" evidence="1">
    <location>
        <begin position="55"/>
        <end position="117"/>
    </location>
</feature>
<evidence type="ECO:0000313" key="3">
    <source>
        <dbReference type="Proteomes" id="UP001295423"/>
    </source>
</evidence>
<dbReference type="Proteomes" id="UP001295423">
    <property type="component" value="Unassembled WGS sequence"/>
</dbReference>
<accession>A0AAD2GCB4</accession>
<evidence type="ECO:0000313" key="2">
    <source>
        <dbReference type="EMBL" id="CAJ1968622.1"/>
    </source>
</evidence>
<name>A0AAD2GCB4_9STRA</name>
<proteinExistence type="predicted"/>
<gene>
    <name evidence="2" type="ORF">CYCCA115_LOCUS23326</name>
</gene>
<sequence>MKDENDGKARLLYKDAEERVIDYMQASGMKCSKDMVKSIQDENYIKLLKEHKIEMSDTTRAELESNEENPVDADDRMETEETEEDKPTIEQRNVPAPDQHTAVFDNSRTSNCTQLLF</sequence>
<feature type="compositionally biased region" description="Acidic residues" evidence="1">
    <location>
        <begin position="64"/>
        <end position="84"/>
    </location>
</feature>
<dbReference type="AlphaFoldDB" id="A0AAD2GCB4"/>
<feature type="compositionally biased region" description="Polar residues" evidence="1">
    <location>
        <begin position="104"/>
        <end position="117"/>
    </location>
</feature>
<protein>
    <submittedName>
        <fullName evidence="2">Uncharacterized protein</fullName>
    </submittedName>
</protein>
<comment type="caution">
    <text evidence="2">The sequence shown here is derived from an EMBL/GenBank/DDBJ whole genome shotgun (WGS) entry which is preliminary data.</text>
</comment>
<organism evidence="2 3">
    <name type="scientific">Cylindrotheca closterium</name>
    <dbReference type="NCBI Taxonomy" id="2856"/>
    <lineage>
        <taxon>Eukaryota</taxon>
        <taxon>Sar</taxon>
        <taxon>Stramenopiles</taxon>
        <taxon>Ochrophyta</taxon>
        <taxon>Bacillariophyta</taxon>
        <taxon>Bacillariophyceae</taxon>
        <taxon>Bacillariophycidae</taxon>
        <taxon>Bacillariales</taxon>
        <taxon>Bacillariaceae</taxon>
        <taxon>Cylindrotheca</taxon>
    </lineage>
</organism>
<evidence type="ECO:0000256" key="1">
    <source>
        <dbReference type="SAM" id="MobiDB-lite"/>
    </source>
</evidence>